<proteinExistence type="predicted"/>
<dbReference type="STRING" id="6248.A0A0K0EIL3"/>
<dbReference type="WBParaSite" id="TCONS_00002814.p1">
    <property type="protein sequence ID" value="TCONS_00002814.p1"/>
    <property type="gene ID" value="XLOC_002614"/>
</dbReference>
<dbReference type="AlphaFoldDB" id="A0A0K0EIL3"/>
<keyword evidence="1" id="KW-1133">Transmembrane helix</keyword>
<evidence type="ECO:0000313" key="4">
    <source>
        <dbReference type="WBParaSite" id="TCONS_00002814.p1"/>
    </source>
</evidence>
<organism evidence="3">
    <name type="scientific">Strongyloides stercoralis</name>
    <name type="common">Threadworm</name>
    <dbReference type="NCBI Taxonomy" id="6248"/>
    <lineage>
        <taxon>Eukaryota</taxon>
        <taxon>Metazoa</taxon>
        <taxon>Ecdysozoa</taxon>
        <taxon>Nematoda</taxon>
        <taxon>Chromadorea</taxon>
        <taxon>Rhabditida</taxon>
        <taxon>Tylenchina</taxon>
        <taxon>Panagrolaimomorpha</taxon>
        <taxon>Strongyloidoidea</taxon>
        <taxon>Strongyloididae</taxon>
        <taxon>Strongyloides</taxon>
    </lineage>
</organism>
<feature type="transmembrane region" description="Helical" evidence="1">
    <location>
        <begin position="66"/>
        <end position="85"/>
    </location>
</feature>
<reference evidence="3" key="1">
    <citation type="submission" date="2015-08" db="UniProtKB">
        <authorList>
            <consortium name="WormBaseParasite"/>
        </authorList>
    </citation>
    <scope>IDENTIFICATION</scope>
</reference>
<evidence type="ECO:0000313" key="3">
    <source>
        <dbReference type="WBParaSite" id="SSTP_0000931900.1"/>
    </source>
</evidence>
<evidence type="ECO:0000256" key="1">
    <source>
        <dbReference type="SAM" id="Phobius"/>
    </source>
</evidence>
<sequence>MVVSKVFDTLKYTGETLKGAAICLASPNAPVEKSKIIASHMPARPFTPAEWFRMWSWRHCWQYVPMFRFFVFSGMISYGIIKYVLPIKPNHIIQKHQMQENVHHHEVEKWYGYRQQVQDALYFKKYNPLRKEGEVDVSGHH</sequence>
<name>A0A0K0EIL3_STRER</name>
<dbReference type="WBParaSite" id="SSTP_0000931900.1">
    <property type="protein sequence ID" value="SSTP_0000931900.1"/>
    <property type="gene ID" value="SSTP_0000931900"/>
</dbReference>
<keyword evidence="2" id="KW-1185">Reference proteome</keyword>
<keyword evidence="1" id="KW-0472">Membrane</keyword>
<dbReference type="Proteomes" id="UP000035681">
    <property type="component" value="Unplaced"/>
</dbReference>
<accession>A0A0K0EIL3</accession>
<keyword evidence="1" id="KW-0812">Transmembrane</keyword>
<protein>
    <submittedName>
        <fullName evidence="3 4">Uncharacterized protein</fullName>
    </submittedName>
</protein>
<evidence type="ECO:0000313" key="2">
    <source>
        <dbReference type="Proteomes" id="UP000035681"/>
    </source>
</evidence>